<dbReference type="EMBL" id="JAUNZN010000002">
    <property type="protein sequence ID" value="KAK4827641.1"/>
    <property type="molecule type" value="Genomic_DNA"/>
</dbReference>
<dbReference type="PANTHER" id="PTHR33395">
    <property type="entry name" value="TRANSCRIPTASE, PUTATIVE-RELATED-RELATED"/>
    <property type="match status" value="1"/>
</dbReference>
<dbReference type="AlphaFoldDB" id="A0AAN7SFF7"/>
<comment type="caution">
    <text evidence="1">The sequence shown here is derived from an EMBL/GenBank/DDBJ whole genome shotgun (WGS) entry which is preliminary data.</text>
</comment>
<keyword evidence="2" id="KW-1185">Reference proteome</keyword>
<reference evidence="1 2" key="1">
    <citation type="journal article" date="2023" name="J. Hered.">
        <title>Chromosome-level genome of the wood stork (Mycteria americana) provides insight into avian chromosome evolution.</title>
        <authorList>
            <person name="Flamio R. Jr."/>
            <person name="Ramstad K.M."/>
        </authorList>
    </citation>
    <scope>NUCLEOTIDE SEQUENCE [LARGE SCALE GENOMIC DNA]</scope>
    <source>
        <strain evidence="1">JAX WOST 10</strain>
    </source>
</reference>
<dbReference type="GO" id="GO:0031012">
    <property type="term" value="C:extracellular matrix"/>
    <property type="evidence" value="ECO:0007669"/>
    <property type="project" value="TreeGrafter"/>
</dbReference>
<evidence type="ECO:0000313" key="1">
    <source>
        <dbReference type="EMBL" id="KAK4827641.1"/>
    </source>
</evidence>
<protein>
    <submittedName>
        <fullName evidence="1">Uncharacterized protein</fullName>
    </submittedName>
</protein>
<dbReference type="GO" id="GO:0007508">
    <property type="term" value="P:larval heart development"/>
    <property type="evidence" value="ECO:0007669"/>
    <property type="project" value="TreeGrafter"/>
</dbReference>
<name>A0AAN7SFF7_MYCAM</name>
<organism evidence="1 2">
    <name type="scientific">Mycteria americana</name>
    <name type="common">Wood stork</name>
    <dbReference type="NCBI Taxonomy" id="33587"/>
    <lineage>
        <taxon>Eukaryota</taxon>
        <taxon>Metazoa</taxon>
        <taxon>Chordata</taxon>
        <taxon>Craniata</taxon>
        <taxon>Vertebrata</taxon>
        <taxon>Euteleostomi</taxon>
        <taxon>Archelosauria</taxon>
        <taxon>Archosauria</taxon>
        <taxon>Dinosauria</taxon>
        <taxon>Saurischia</taxon>
        <taxon>Theropoda</taxon>
        <taxon>Coelurosauria</taxon>
        <taxon>Aves</taxon>
        <taxon>Neognathae</taxon>
        <taxon>Neoaves</taxon>
        <taxon>Aequornithes</taxon>
        <taxon>Ciconiiformes</taxon>
        <taxon>Ciconiidae</taxon>
        <taxon>Mycteria</taxon>
    </lineage>
</organism>
<proteinExistence type="predicted"/>
<sequence>MVRKAKADLEFNLAKDAKSNKKGFRKQISSRKKTREDIDLLQNGAGKLVTKDMEKAEVFNAFFASVFTRKDGPQEFQVPETRQKACSKEDLPSVEEVREHLNRTYKTKEANSTLRCVKKSVTSRLREEILLLYSALVRPYLEYCVQLWAPQYKTDMDLLEQV</sequence>
<evidence type="ECO:0000313" key="2">
    <source>
        <dbReference type="Proteomes" id="UP001333110"/>
    </source>
</evidence>
<dbReference type="PANTHER" id="PTHR33395:SF22">
    <property type="entry name" value="REVERSE TRANSCRIPTASE DOMAIN-CONTAINING PROTEIN"/>
    <property type="match status" value="1"/>
</dbReference>
<accession>A0AAN7SFF7</accession>
<gene>
    <name evidence="1" type="ORF">QYF61_019851</name>
</gene>
<dbReference type="Proteomes" id="UP001333110">
    <property type="component" value="Unassembled WGS sequence"/>
</dbReference>
<dbReference type="GO" id="GO:0061343">
    <property type="term" value="P:cell adhesion involved in heart morphogenesis"/>
    <property type="evidence" value="ECO:0007669"/>
    <property type="project" value="TreeGrafter"/>
</dbReference>